<dbReference type="Pfam" id="PF00893">
    <property type="entry name" value="Multi_Drug_Res"/>
    <property type="match status" value="1"/>
</dbReference>
<dbReference type="RefSeq" id="WP_015064379.1">
    <property type="nucleotide sequence ID" value="NC_019382.1"/>
</dbReference>
<keyword evidence="4 9" id="KW-0812">Transmembrane</keyword>
<evidence type="ECO:0000256" key="8">
    <source>
        <dbReference type="ARBA" id="ARBA00039168"/>
    </source>
</evidence>
<comment type="similarity">
    <text evidence="7">Belongs to the drug/metabolite transporter (DMT) superfamily. Small multidrug resistance (SMR) (TC 2.A.7.1) family. Gdx/SugE subfamily.</text>
</comment>
<dbReference type="InterPro" id="IPR037185">
    <property type="entry name" value="EmrE-like"/>
</dbReference>
<evidence type="ECO:0000256" key="3">
    <source>
        <dbReference type="ARBA" id="ARBA00022475"/>
    </source>
</evidence>
<organism evidence="11 12">
    <name type="scientific">Bordetella bronchiseptica 253</name>
    <dbReference type="NCBI Taxonomy" id="568707"/>
    <lineage>
        <taxon>Bacteria</taxon>
        <taxon>Pseudomonadati</taxon>
        <taxon>Pseudomonadota</taxon>
        <taxon>Betaproteobacteria</taxon>
        <taxon>Burkholderiales</taxon>
        <taxon>Alcaligenaceae</taxon>
        <taxon>Bordetella</taxon>
    </lineage>
</organism>
<evidence type="ECO:0000256" key="5">
    <source>
        <dbReference type="ARBA" id="ARBA00022989"/>
    </source>
</evidence>
<dbReference type="EMBL" id="HE965806">
    <property type="protein sequence ID" value="CCJ54173.1"/>
    <property type="molecule type" value="Genomic_DNA"/>
</dbReference>
<keyword evidence="5 10" id="KW-1133">Transmembrane helix</keyword>
<evidence type="ECO:0000256" key="4">
    <source>
        <dbReference type="ARBA" id="ARBA00022692"/>
    </source>
</evidence>
<keyword evidence="2" id="KW-0813">Transport</keyword>
<dbReference type="InterPro" id="IPR045324">
    <property type="entry name" value="Small_multidrug_res"/>
</dbReference>
<dbReference type="InterPro" id="IPR000390">
    <property type="entry name" value="Small_drug/metabolite_transptr"/>
</dbReference>
<feature type="transmembrane region" description="Helical" evidence="10">
    <location>
        <begin position="63"/>
        <end position="84"/>
    </location>
</feature>
<evidence type="ECO:0000256" key="10">
    <source>
        <dbReference type="SAM" id="Phobius"/>
    </source>
</evidence>
<dbReference type="PANTHER" id="PTHR30561:SF0">
    <property type="entry name" value="GUANIDINIUM EXPORTER"/>
    <property type="match status" value="1"/>
</dbReference>
<evidence type="ECO:0000256" key="7">
    <source>
        <dbReference type="ARBA" id="ARBA00038151"/>
    </source>
</evidence>
<evidence type="ECO:0000256" key="2">
    <source>
        <dbReference type="ARBA" id="ARBA00022448"/>
    </source>
</evidence>
<evidence type="ECO:0000256" key="1">
    <source>
        <dbReference type="ARBA" id="ARBA00004651"/>
    </source>
</evidence>
<proteinExistence type="inferred from homology"/>
<dbReference type="GO" id="GO:0022857">
    <property type="term" value="F:transmembrane transporter activity"/>
    <property type="evidence" value="ECO:0007669"/>
    <property type="project" value="InterPro"/>
</dbReference>
<dbReference type="PANTHER" id="PTHR30561">
    <property type="entry name" value="SMR FAMILY PROTON-DEPENDENT DRUG EFFLUX TRANSPORTER SUGE"/>
    <property type="match status" value="1"/>
</dbReference>
<gene>
    <name evidence="11" type="primary">sugE</name>
    <name evidence="11" type="ORF">BN112_2256</name>
</gene>
<dbReference type="GO" id="GO:0005886">
    <property type="term" value="C:plasma membrane"/>
    <property type="evidence" value="ECO:0007669"/>
    <property type="project" value="UniProtKB-SubCell"/>
</dbReference>
<evidence type="ECO:0000313" key="12">
    <source>
        <dbReference type="Proteomes" id="UP000007564"/>
    </source>
</evidence>
<dbReference type="AlphaFoldDB" id="A0A0C6P424"/>
<feature type="transmembrane region" description="Helical" evidence="10">
    <location>
        <begin position="35"/>
        <end position="56"/>
    </location>
</feature>
<name>A0A0C6P424_BORBO</name>
<dbReference type="SUPFAM" id="SSF103481">
    <property type="entry name" value="Multidrug resistance efflux transporter EmrE"/>
    <property type="match status" value="1"/>
</dbReference>
<evidence type="ECO:0000256" key="9">
    <source>
        <dbReference type="RuleBase" id="RU003942"/>
    </source>
</evidence>
<dbReference type="FunFam" id="1.10.3730.20:FF:000001">
    <property type="entry name" value="Quaternary ammonium compound resistance transporter SugE"/>
    <property type="match status" value="1"/>
</dbReference>
<sequence>MPMPPHTAWMLLALAGALEIVWALALKQADGLTRLWPSLIGISVAMLSLVLLALALRHLPVGTAYAIWVGIGAFGVAVFGTLVLGEPMPWAKLLFLALIGMGEPMPWASCCSWR</sequence>
<evidence type="ECO:0000256" key="6">
    <source>
        <dbReference type="ARBA" id="ARBA00023136"/>
    </source>
</evidence>
<evidence type="ECO:0000313" key="11">
    <source>
        <dbReference type="EMBL" id="CCJ54173.1"/>
    </source>
</evidence>
<keyword evidence="6 10" id="KW-0472">Membrane</keyword>
<dbReference type="Gene3D" id="1.10.3730.20">
    <property type="match status" value="1"/>
</dbReference>
<keyword evidence="3" id="KW-1003">Cell membrane</keyword>
<dbReference type="HOGENOM" id="CLU_133067_1_2_4"/>
<dbReference type="OrthoDB" id="9808638at2"/>
<protein>
    <recommendedName>
        <fullName evidence="8">Guanidinium exporter</fullName>
    </recommendedName>
</protein>
<reference evidence="11 12" key="1">
    <citation type="journal article" date="2012" name="BMC Genomics">
        <title>Comparative genomics of the classical Bordetella subspecies: the evolution and exchange of virulence-associated diversity amongst closely related pathogens.</title>
        <authorList>
            <person name="Park J."/>
            <person name="Zhang Y."/>
            <person name="Buboltz A.M."/>
            <person name="Zhang X."/>
            <person name="Schuster S.C."/>
            <person name="Ahuja U."/>
            <person name="Liu M."/>
            <person name="Miller J.F."/>
            <person name="Sebaihia M."/>
            <person name="Bentley S.D."/>
            <person name="Parkhill J."/>
            <person name="Harvill E.T."/>
        </authorList>
    </citation>
    <scope>NUCLEOTIDE SEQUENCE [LARGE SCALE GENOMIC DNA]</scope>
    <source>
        <strain evidence="11 12">253</strain>
    </source>
</reference>
<accession>A0A0C6P424</accession>
<dbReference type="KEGG" id="bbh:BN112_2256"/>
<dbReference type="GO" id="GO:1990961">
    <property type="term" value="P:xenobiotic detoxification by transmembrane export across the plasma membrane"/>
    <property type="evidence" value="ECO:0007669"/>
    <property type="project" value="UniProtKB-ARBA"/>
</dbReference>
<comment type="subcellular location">
    <subcellularLocation>
        <location evidence="1 9">Cell membrane</location>
        <topology evidence="1 9">Multi-pass membrane protein</topology>
    </subcellularLocation>
</comment>
<dbReference type="Proteomes" id="UP000007564">
    <property type="component" value="Chromosome"/>
</dbReference>